<sequence>MLPRSLSTKSVLILPVNSSFALIDNFRGSSSEPCPACRLPNPVKRRRQEERRDNKVKCSHERQRKQSLSPGELHKQSWPPWQIPRFPYWLSRFTLMFLFRSAAS</sequence>
<comment type="caution">
    <text evidence="2">The sequence shown here is derived from an EMBL/GenBank/DDBJ whole genome shotgun (WGS) entry which is preliminary data.</text>
</comment>
<keyword evidence="3" id="KW-1185">Reference proteome</keyword>
<organism evidence="2 3">
    <name type="scientific">Elysia marginata</name>
    <dbReference type="NCBI Taxonomy" id="1093978"/>
    <lineage>
        <taxon>Eukaryota</taxon>
        <taxon>Metazoa</taxon>
        <taxon>Spiralia</taxon>
        <taxon>Lophotrochozoa</taxon>
        <taxon>Mollusca</taxon>
        <taxon>Gastropoda</taxon>
        <taxon>Heterobranchia</taxon>
        <taxon>Euthyneura</taxon>
        <taxon>Panpulmonata</taxon>
        <taxon>Sacoglossa</taxon>
        <taxon>Placobranchoidea</taxon>
        <taxon>Plakobranchidae</taxon>
        <taxon>Elysia</taxon>
    </lineage>
</organism>
<feature type="compositionally biased region" description="Basic and acidic residues" evidence="1">
    <location>
        <begin position="47"/>
        <end position="61"/>
    </location>
</feature>
<reference evidence="2 3" key="1">
    <citation type="journal article" date="2021" name="Elife">
        <title>Chloroplast acquisition without the gene transfer in kleptoplastic sea slugs, Plakobranchus ocellatus.</title>
        <authorList>
            <person name="Maeda T."/>
            <person name="Takahashi S."/>
            <person name="Yoshida T."/>
            <person name="Shimamura S."/>
            <person name="Takaki Y."/>
            <person name="Nagai Y."/>
            <person name="Toyoda A."/>
            <person name="Suzuki Y."/>
            <person name="Arimoto A."/>
            <person name="Ishii H."/>
            <person name="Satoh N."/>
            <person name="Nishiyama T."/>
            <person name="Hasebe M."/>
            <person name="Maruyama T."/>
            <person name="Minagawa J."/>
            <person name="Obokata J."/>
            <person name="Shigenobu S."/>
        </authorList>
    </citation>
    <scope>NUCLEOTIDE SEQUENCE [LARGE SCALE GENOMIC DNA]</scope>
</reference>
<dbReference type="EMBL" id="BMAT01008446">
    <property type="protein sequence ID" value="GFR85114.1"/>
    <property type="molecule type" value="Genomic_DNA"/>
</dbReference>
<protein>
    <recommendedName>
        <fullName evidence="4">Secreted protein</fullName>
    </recommendedName>
</protein>
<feature type="region of interest" description="Disordered" evidence="1">
    <location>
        <begin position="29"/>
        <end position="79"/>
    </location>
</feature>
<dbReference type="AlphaFoldDB" id="A0AAV4GI03"/>
<evidence type="ECO:0000313" key="2">
    <source>
        <dbReference type="EMBL" id="GFR85114.1"/>
    </source>
</evidence>
<evidence type="ECO:0000313" key="3">
    <source>
        <dbReference type="Proteomes" id="UP000762676"/>
    </source>
</evidence>
<evidence type="ECO:0000256" key="1">
    <source>
        <dbReference type="SAM" id="MobiDB-lite"/>
    </source>
</evidence>
<accession>A0AAV4GI03</accession>
<proteinExistence type="predicted"/>
<dbReference type="Proteomes" id="UP000762676">
    <property type="component" value="Unassembled WGS sequence"/>
</dbReference>
<gene>
    <name evidence="2" type="ORF">ElyMa_004165300</name>
</gene>
<name>A0AAV4GI03_9GAST</name>
<evidence type="ECO:0008006" key="4">
    <source>
        <dbReference type="Google" id="ProtNLM"/>
    </source>
</evidence>